<dbReference type="Proteomes" id="UP001524944">
    <property type="component" value="Unassembled WGS sequence"/>
</dbReference>
<dbReference type="PIRSF" id="PIRSF011570">
    <property type="entry name" value="SpoVAD"/>
    <property type="match status" value="1"/>
</dbReference>
<proteinExistence type="predicted"/>
<dbReference type="NCBIfam" id="NF006160">
    <property type="entry name" value="PRK08304.1"/>
    <property type="match status" value="1"/>
</dbReference>
<dbReference type="InterPro" id="IPR038369">
    <property type="entry name" value="SpoVAD_sf"/>
</dbReference>
<dbReference type="RefSeq" id="WP_089611120.1">
    <property type="nucleotide sequence ID" value="NZ_CP022121.1"/>
</dbReference>
<evidence type="ECO:0000313" key="2">
    <source>
        <dbReference type="Proteomes" id="UP001524944"/>
    </source>
</evidence>
<dbReference type="Pfam" id="PF07451">
    <property type="entry name" value="SpoVAD"/>
    <property type="match status" value="1"/>
</dbReference>
<dbReference type="NCBIfam" id="TIGR02845">
    <property type="entry name" value="spore_V_AD"/>
    <property type="match status" value="1"/>
</dbReference>
<dbReference type="Gene3D" id="3.40.47.40">
    <property type="entry name" value="Stage V sporulation protein AD"/>
    <property type="match status" value="1"/>
</dbReference>
<comment type="caution">
    <text evidence="1">The sequence shown here is derived from an EMBL/GenBank/DDBJ whole genome shotgun (WGS) entry which is preliminary data.</text>
</comment>
<dbReference type="InterPro" id="IPR010894">
    <property type="entry name" value="SpoVAD"/>
</dbReference>
<dbReference type="InterPro" id="IPR016039">
    <property type="entry name" value="Thiolase-like"/>
</dbReference>
<dbReference type="EMBL" id="JANPWE010000004">
    <property type="protein sequence ID" value="MCR6545833.1"/>
    <property type="molecule type" value="Genomic_DNA"/>
</dbReference>
<dbReference type="SUPFAM" id="SSF53901">
    <property type="entry name" value="Thiolase-like"/>
    <property type="match status" value="1"/>
</dbReference>
<protein>
    <submittedName>
        <fullName evidence="1">Stage V sporulation protein AD</fullName>
    </submittedName>
</protein>
<sequence length="334" mass="35623">MRRVGKQTIVFQDPPLILNHASVVGPKEGEGPLQKTFDLILDDTLFGEKSWEKAECKILQAAVNLALDKENLGRDEIDFLLAGDLLNQNISANYAARQLAIPFFGLYGACSTMAESLILGAVLVDGEFAEKVVAAVSSHHDTAERQYRFPTEQGVQRPLTAQWTVTGAGAALIGKGEKGTRITHATVGKVIDLGIKDQSDMGAAMAPAATDTLIRHFTDTGRKPADYDLIITGDLATIGKELTHQLMEQQGYPLGENFADCGLLIYDPTQDTHAGGSGCACSAVVTCGHLLHSMSAGMYQKIMLVGTGALLSPISMLQGESIPGIAHAVVIENY</sequence>
<accession>A0ABT1Y4M9</accession>
<name>A0ABT1Y4M9_9FIRM</name>
<gene>
    <name evidence="1" type="primary">spoVAD</name>
    <name evidence="1" type="ORF">NVS47_09980</name>
</gene>
<reference evidence="1 2" key="1">
    <citation type="submission" date="2022-08" db="EMBL/GenBank/DDBJ databases">
        <title>Proteogenomics of the novel Dehalobacterium formicoaceticum strain EZ94 highlights a key role of methyltransferases during anaerobic dichloromethane degradation.</title>
        <authorList>
            <person name="Wasmund K."/>
        </authorList>
    </citation>
    <scope>NUCLEOTIDE SEQUENCE [LARGE SCALE GENOMIC DNA]</scope>
    <source>
        <strain evidence="1 2">EZ94</strain>
    </source>
</reference>
<keyword evidence="2" id="KW-1185">Reference proteome</keyword>
<dbReference type="NCBIfam" id="NF009069">
    <property type="entry name" value="PRK12404.1"/>
    <property type="match status" value="1"/>
</dbReference>
<organism evidence="1 2">
    <name type="scientific">Dehalobacterium formicoaceticum</name>
    <dbReference type="NCBI Taxonomy" id="51515"/>
    <lineage>
        <taxon>Bacteria</taxon>
        <taxon>Bacillati</taxon>
        <taxon>Bacillota</taxon>
        <taxon>Clostridia</taxon>
        <taxon>Eubacteriales</taxon>
        <taxon>Peptococcaceae</taxon>
        <taxon>Dehalobacterium</taxon>
    </lineage>
</organism>
<evidence type="ECO:0000313" key="1">
    <source>
        <dbReference type="EMBL" id="MCR6545833.1"/>
    </source>
</evidence>